<organism evidence="7 8">
    <name type="scientific">Neotoma lepida</name>
    <name type="common">Desert woodrat</name>
    <dbReference type="NCBI Taxonomy" id="56216"/>
    <lineage>
        <taxon>Eukaryota</taxon>
        <taxon>Metazoa</taxon>
        <taxon>Chordata</taxon>
        <taxon>Craniata</taxon>
        <taxon>Vertebrata</taxon>
        <taxon>Euteleostomi</taxon>
        <taxon>Mammalia</taxon>
        <taxon>Eutheria</taxon>
        <taxon>Euarchontoglires</taxon>
        <taxon>Glires</taxon>
        <taxon>Rodentia</taxon>
        <taxon>Myomorpha</taxon>
        <taxon>Muroidea</taxon>
        <taxon>Cricetidae</taxon>
        <taxon>Neotominae</taxon>
        <taxon>Neotoma</taxon>
    </lineage>
</organism>
<evidence type="ECO:0000256" key="4">
    <source>
        <dbReference type="SAM" id="MobiDB-lite"/>
    </source>
</evidence>
<dbReference type="Gene3D" id="2.60.40.10">
    <property type="entry name" value="Immunoglobulins"/>
    <property type="match status" value="3"/>
</dbReference>
<evidence type="ECO:0000259" key="6">
    <source>
        <dbReference type="PROSITE" id="PS50835"/>
    </source>
</evidence>
<dbReference type="InterPro" id="IPR007110">
    <property type="entry name" value="Ig-like_dom"/>
</dbReference>
<dbReference type="InterPro" id="IPR003599">
    <property type="entry name" value="Ig_sub"/>
</dbReference>
<dbReference type="STRING" id="56216.A0A1A6H818"/>
<evidence type="ECO:0000313" key="8">
    <source>
        <dbReference type="Proteomes" id="UP000092124"/>
    </source>
</evidence>
<keyword evidence="2" id="KW-1015">Disulfide bond</keyword>
<name>A0A1A6H818_NEOLE</name>
<dbReference type="FunFam" id="2.60.40.10:FF:003296">
    <property type="entry name" value="Immunoglobulin superfamily, member 3"/>
    <property type="match status" value="1"/>
</dbReference>
<dbReference type="EMBL" id="LZPO01044396">
    <property type="protein sequence ID" value="OBS74748.1"/>
    <property type="molecule type" value="Genomic_DNA"/>
</dbReference>
<feature type="domain" description="Ig-like" evidence="6">
    <location>
        <begin position="1"/>
        <end position="126"/>
    </location>
</feature>
<dbReference type="PANTHER" id="PTHR12207">
    <property type="entry name" value="V-SET AND TRANSMEMBRANE DOMAIN-CONTAINING PROTEIN"/>
    <property type="match status" value="1"/>
</dbReference>
<keyword evidence="5" id="KW-1133">Transmembrane helix</keyword>
<evidence type="ECO:0000313" key="7">
    <source>
        <dbReference type="EMBL" id="OBS74748.1"/>
    </source>
</evidence>
<evidence type="ECO:0000256" key="3">
    <source>
        <dbReference type="ARBA" id="ARBA00023319"/>
    </source>
</evidence>
<dbReference type="FunFam" id="2.60.40.10:FF:000674">
    <property type="entry name" value="Immunoglobulin superfamily member 3"/>
    <property type="match status" value="1"/>
</dbReference>
<evidence type="ECO:0000256" key="1">
    <source>
        <dbReference type="ARBA" id="ARBA00022729"/>
    </source>
</evidence>
<keyword evidence="5" id="KW-0812">Transmembrane</keyword>
<keyword evidence="3" id="KW-0393">Immunoglobulin domain</keyword>
<feature type="compositionally biased region" description="Acidic residues" evidence="4">
    <location>
        <begin position="309"/>
        <end position="325"/>
    </location>
</feature>
<accession>A0A1A6H818</accession>
<dbReference type="OrthoDB" id="9890427at2759"/>
<protein>
    <recommendedName>
        <fullName evidence="6">Ig-like domain-containing protein</fullName>
    </recommendedName>
</protein>
<dbReference type="SMART" id="SM00406">
    <property type="entry name" value="IGv"/>
    <property type="match status" value="1"/>
</dbReference>
<keyword evidence="8" id="KW-1185">Reference proteome</keyword>
<dbReference type="SUPFAM" id="SSF48726">
    <property type="entry name" value="Immunoglobulin"/>
    <property type="match status" value="3"/>
</dbReference>
<dbReference type="PROSITE" id="PS50835">
    <property type="entry name" value="IG_LIKE"/>
    <property type="match status" value="2"/>
</dbReference>
<evidence type="ECO:0000256" key="5">
    <source>
        <dbReference type="SAM" id="Phobius"/>
    </source>
</evidence>
<proteinExistence type="predicted"/>
<keyword evidence="5" id="KW-0472">Membrane</keyword>
<dbReference type="GO" id="GO:0016020">
    <property type="term" value="C:membrane"/>
    <property type="evidence" value="ECO:0007669"/>
    <property type="project" value="TreeGrafter"/>
</dbReference>
<feature type="domain" description="Ig-like" evidence="6">
    <location>
        <begin position="136"/>
        <end position="267"/>
    </location>
</feature>
<dbReference type="SMART" id="SM00409">
    <property type="entry name" value="IG"/>
    <property type="match status" value="3"/>
</dbReference>
<comment type="caution">
    <text evidence="7">The sequence shown here is derived from an EMBL/GenBank/DDBJ whole genome shotgun (WGS) entry which is preliminary data.</text>
</comment>
<dbReference type="AlphaFoldDB" id="A0A1A6H818"/>
<feature type="transmembrane region" description="Helical" evidence="5">
    <location>
        <begin position="423"/>
        <end position="446"/>
    </location>
</feature>
<dbReference type="PANTHER" id="PTHR12207:SF21">
    <property type="entry name" value="IMMUNOGLOBULIN SUPERFAMILY MEMBER 3"/>
    <property type="match status" value="1"/>
</dbReference>
<dbReference type="Proteomes" id="UP000092124">
    <property type="component" value="Unassembled WGS sequence"/>
</dbReference>
<dbReference type="InterPro" id="IPR013106">
    <property type="entry name" value="Ig_V-set"/>
</dbReference>
<gene>
    <name evidence="7" type="ORF">A6R68_14718</name>
</gene>
<feature type="non-terminal residue" evidence="7">
    <location>
        <position position="1"/>
    </location>
</feature>
<sequence>TKLQVSKSKRTLTLVENRPIQLNCSVKSQTSQNSHFAVLWYVHKPSDADGKLILKTTHSSAFEYGTYAEEEGLRGRLQFERHASGGLFSLTVQRAEVSDSGSYYCHVEEWLLSPNYAWYKLAEEVSGRTEVTVKQPDSRLKLSQAQGNLSILETRQIQLECVVLNRTSVTSQLMVEWFVWKPNHPERETVAHLSRDATFHYGEQAAKNNLKGRLHLESPSSGVYRLFIQNVAVQDSGTYSCRVEEWLPSPSDAALQVDTVVPNATVSEKAAFQLDCSILSRSSQDSRFAVAWYSLRTKGAGKRGSLGVEEQEEEEEVSEGEDSEDPTERMVLLSVGPDAVFGPEGSPWEGRLRFQRLSPLLYRLTVLEANPHDTGNYSCHVEEWLPSPQKEWYRLTEEESAPIGIRVLDTSSTLQSLICSNDALFYFVFFYPFPIFGILIITILLVRFKSRNSSKNSEGKNGVPLLWIKEPHLNYSPTCLEPPVLSIHPGAID</sequence>
<dbReference type="InterPro" id="IPR051102">
    <property type="entry name" value="IgSF_V-set/TM_domain"/>
</dbReference>
<reference evidence="7 8" key="1">
    <citation type="submission" date="2016-06" db="EMBL/GenBank/DDBJ databases">
        <title>The Draft Genome Sequence and Annotation of the Desert Woodrat Neotoma lepida.</title>
        <authorList>
            <person name="Campbell M."/>
            <person name="Oakeson K.F."/>
            <person name="Yandell M."/>
            <person name="Halpert J.R."/>
            <person name="Dearing D."/>
        </authorList>
    </citation>
    <scope>NUCLEOTIDE SEQUENCE [LARGE SCALE GENOMIC DNA]</scope>
    <source>
        <strain evidence="7">417</strain>
        <tissue evidence="7">Liver</tissue>
    </source>
</reference>
<dbReference type="InterPro" id="IPR036179">
    <property type="entry name" value="Ig-like_dom_sf"/>
</dbReference>
<keyword evidence="1" id="KW-0732">Signal</keyword>
<evidence type="ECO:0000256" key="2">
    <source>
        <dbReference type="ARBA" id="ARBA00023157"/>
    </source>
</evidence>
<dbReference type="FunFam" id="2.60.40.10:FF:000827">
    <property type="entry name" value="Immunoglobulin superfamily member 3"/>
    <property type="match status" value="1"/>
</dbReference>
<dbReference type="InterPro" id="IPR013783">
    <property type="entry name" value="Ig-like_fold"/>
</dbReference>
<feature type="region of interest" description="Disordered" evidence="4">
    <location>
        <begin position="303"/>
        <end position="327"/>
    </location>
</feature>
<dbReference type="Pfam" id="PF07686">
    <property type="entry name" value="V-set"/>
    <property type="match status" value="2"/>
</dbReference>